<evidence type="ECO:0000256" key="1">
    <source>
        <dbReference type="ARBA" id="ARBA00004123"/>
    </source>
</evidence>
<keyword evidence="5" id="KW-0804">Transcription</keyword>
<dbReference type="AlphaFoldDB" id="A0AAW0GIA2"/>
<dbReference type="InterPro" id="IPR001138">
    <property type="entry name" value="Zn2Cys6_DnaBD"/>
</dbReference>
<dbReference type="CDD" id="cd12148">
    <property type="entry name" value="fungal_TF_MHR"/>
    <property type="match status" value="1"/>
</dbReference>
<dbReference type="SMART" id="SM00906">
    <property type="entry name" value="Fungal_trans"/>
    <property type="match status" value="1"/>
</dbReference>
<organism evidence="9 10">
    <name type="scientific">Cerrena zonata</name>
    <dbReference type="NCBI Taxonomy" id="2478898"/>
    <lineage>
        <taxon>Eukaryota</taxon>
        <taxon>Fungi</taxon>
        <taxon>Dikarya</taxon>
        <taxon>Basidiomycota</taxon>
        <taxon>Agaricomycotina</taxon>
        <taxon>Agaricomycetes</taxon>
        <taxon>Polyporales</taxon>
        <taxon>Cerrenaceae</taxon>
        <taxon>Cerrena</taxon>
    </lineage>
</organism>
<comment type="subcellular location">
    <subcellularLocation>
        <location evidence="1">Nucleus</location>
    </subcellularLocation>
</comment>
<evidence type="ECO:0000256" key="3">
    <source>
        <dbReference type="ARBA" id="ARBA00023015"/>
    </source>
</evidence>
<feature type="compositionally biased region" description="Polar residues" evidence="7">
    <location>
        <begin position="652"/>
        <end position="670"/>
    </location>
</feature>
<feature type="region of interest" description="Disordered" evidence="7">
    <location>
        <begin position="605"/>
        <end position="694"/>
    </location>
</feature>
<dbReference type="SMART" id="SM00066">
    <property type="entry name" value="GAL4"/>
    <property type="match status" value="1"/>
</dbReference>
<dbReference type="EMBL" id="JASBNA010000003">
    <property type="protein sequence ID" value="KAK7693053.1"/>
    <property type="molecule type" value="Genomic_DNA"/>
</dbReference>
<dbReference type="InterPro" id="IPR051089">
    <property type="entry name" value="prtT"/>
</dbReference>
<feature type="compositionally biased region" description="Low complexity" evidence="7">
    <location>
        <begin position="612"/>
        <end position="621"/>
    </location>
</feature>
<name>A0AAW0GIA2_9APHY</name>
<dbReference type="PROSITE" id="PS50048">
    <property type="entry name" value="ZN2_CY6_FUNGAL_2"/>
    <property type="match status" value="1"/>
</dbReference>
<evidence type="ECO:0000256" key="4">
    <source>
        <dbReference type="ARBA" id="ARBA00023125"/>
    </source>
</evidence>
<keyword evidence="4" id="KW-0238">DNA-binding</keyword>
<dbReference type="PANTHER" id="PTHR31845">
    <property type="entry name" value="FINGER DOMAIN PROTEIN, PUTATIVE-RELATED"/>
    <property type="match status" value="1"/>
</dbReference>
<dbReference type="GO" id="GO:0005634">
    <property type="term" value="C:nucleus"/>
    <property type="evidence" value="ECO:0007669"/>
    <property type="project" value="UniProtKB-SubCell"/>
</dbReference>
<feature type="region of interest" description="Disordered" evidence="7">
    <location>
        <begin position="154"/>
        <end position="186"/>
    </location>
</feature>
<evidence type="ECO:0000259" key="8">
    <source>
        <dbReference type="PROSITE" id="PS50048"/>
    </source>
</evidence>
<feature type="region of interest" description="Disordered" evidence="7">
    <location>
        <begin position="710"/>
        <end position="736"/>
    </location>
</feature>
<keyword evidence="10" id="KW-1185">Reference proteome</keyword>
<feature type="domain" description="Zn(2)-C6 fungal-type" evidence="8">
    <location>
        <begin position="17"/>
        <end position="51"/>
    </location>
</feature>
<dbReference type="SUPFAM" id="SSF57701">
    <property type="entry name" value="Zn2/Cys6 DNA-binding domain"/>
    <property type="match status" value="1"/>
</dbReference>
<evidence type="ECO:0000313" key="10">
    <source>
        <dbReference type="Proteomes" id="UP001385951"/>
    </source>
</evidence>
<keyword evidence="2" id="KW-0479">Metal-binding</keyword>
<dbReference type="Pfam" id="PF04082">
    <property type="entry name" value="Fungal_trans"/>
    <property type="match status" value="1"/>
</dbReference>
<dbReference type="PANTHER" id="PTHR31845:SF19">
    <property type="entry name" value="TRANSCRIPTION FACTOR DOMAIN-CONTAINING PROTEIN"/>
    <property type="match status" value="1"/>
</dbReference>
<feature type="compositionally biased region" description="Polar residues" evidence="7">
    <location>
        <begin position="678"/>
        <end position="694"/>
    </location>
</feature>
<comment type="caution">
    <text evidence="9">The sequence shown here is derived from an EMBL/GenBank/DDBJ whole genome shotgun (WGS) entry which is preliminary data.</text>
</comment>
<dbReference type="GO" id="GO:0000981">
    <property type="term" value="F:DNA-binding transcription factor activity, RNA polymerase II-specific"/>
    <property type="evidence" value="ECO:0007669"/>
    <property type="project" value="InterPro"/>
</dbReference>
<dbReference type="GO" id="GO:0000976">
    <property type="term" value="F:transcription cis-regulatory region binding"/>
    <property type="evidence" value="ECO:0007669"/>
    <property type="project" value="TreeGrafter"/>
</dbReference>
<dbReference type="Proteomes" id="UP001385951">
    <property type="component" value="Unassembled WGS sequence"/>
</dbReference>
<keyword evidence="6" id="KW-0539">Nucleus</keyword>
<dbReference type="CDD" id="cd00067">
    <property type="entry name" value="GAL4"/>
    <property type="match status" value="1"/>
</dbReference>
<feature type="compositionally biased region" description="Polar residues" evidence="7">
    <location>
        <begin position="633"/>
        <end position="645"/>
    </location>
</feature>
<feature type="region of interest" description="Disordered" evidence="7">
    <location>
        <begin position="816"/>
        <end position="845"/>
    </location>
</feature>
<dbReference type="InterPro" id="IPR036864">
    <property type="entry name" value="Zn2-C6_fun-type_DNA-bd_sf"/>
</dbReference>
<feature type="compositionally biased region" description="Low complexity" evidence="7">
    <location>
        <begin position="164"/>
        <end position="185"/>
    </location>
</feature>
<sequence length="852" mass="95396">MADQPKSKNPIIRGARACTTCRAAKMKCIGADEEQGLPCQRCQRGGQDCKFEKHRRGRKPGSKLSDASKMLRRLEKGLNNAKARGVVHEPSPHHIMSQDSSPLSHHSPYDGTYPSLSSDIPVGTEDDDTDRSGDTVFPAQLIRKESERNSFFKTILNPTDTDPHASPQSHSSHASPTLNRSPSASSHRESSIFSSLKDPVASGLVDEKEANDMFEMFFLRLNPFINLFDPHLHSAKYIRARCPFLFTTILMACCKFFKPTHYKSVLKLAHEFAIRAFAENWKSVEVCQAFACLTYWKEPDDQRTWTYIGYACRMAVELGLNKYVERPQQETEFQFRERRNRERTYLVLFVHDHSLSTQTGRQYMLADDDLFVEHASDWHLQGGPNILPQDVILASFVQLRLIASMMTKKACAHQAEYTIPEECNTKMNSWMQLWPNELKKAEATTAFHQAFIRFFWLYVNSFLNSLCIKNGLVIPTTNTGGTNPMYTQTLKRCYESALHHLKSVTEDFHALTMLRYGQDTITVMTAYCAVYLITLLRNRSTQDLLPPNAQNEIYLNINKVAETYAEYSDPASGSSSALYHSRFLRSLLQNDRLRSERAPMMMDMDDQHVNGSHSDYTSSSSPTDVVGGPSAFPSANSESPSSTAMQPYFPSGSPSIPSGATSSAPQISHSNPHENPAMSMQQSRQPAAYAQTSGDVSLQRGLIGNMNDVNGWNPNPGDPSHGYGGHGSNIPGNTPYDPSMSSLTNWTTPNYQSPSEAFYFKTLFKELNMPRGFDSIYTTPNSDPMMEGLGPPSRHHRRPIPGLPQPDVVGSIEINGGYYGAHHPQQTSPPPQQQPYASHQAPVQNSFIGLMR</sequence>
<accession>A0AAW0GIA2</accession>
<dbReference type="PROSITE" id="PS00463">
    <property type="entry name" value="ZN2_CY6_FUNGAL_1"/>
    <property type="match status" value="1"/>
</dbReference>
<dbReference type="GO" id="GO:0008270">
    <property type="term" value="F:zinc ion binding"/>
    <property type="evidence" value="ECO:0007669"/>
    <property type="project" value="InterPro"/>
</dbReference>
<feature type="region of interest" description="Disordered" evidence="7">
    <location>
        <begin position="85"/>
        <end position="140"/>
    </location>
</feature>
<gene>
    <name evidence="9" type="ORF">QCA50_002618</name>
</gene>
<proteinExistence type="predicted"/>
<evidence type="ECO:0000313" key="9">
    <source>
        <dbReference type="EMBL" id="KAK7693053.1"/>
    </source>
</evidence>
<keyword evidence="3" id="KW-0805">Transcription regulation</keyword>
<evidence type="ECO:0000256" key="6">
    <source>
        <dbReference type="ARBA" id="ARBA00023242"/>
    </source>
</evidence>
<evidence type="ECO:0000256" key="2">
    <source>
        <dbReference type="ARBA" id="ARBA00022723"/>
    </source>
</evidence>
<evidence type="ECO:0000256" key="5">
    <source>
        <dbReference type="ARBA" id="ARBA00023163"/>
    </source>
</evidence>
<reference evidence="9 10" key="1">
    <citation type="submission" date="2022-09" db="EMBL/GenBank/DDBJ databases">
        <authorList>
            <person name="Palmer J.M."/>
        </authorList>
    </citation>
    <scope>NUCLEOTIDE SEQUENCE [LARGE SCALE GENOMIC DNA]</scope>
    <source>
        <strain evidence="9 10">DSM 7382</strain>
    </source>
</reference>
<evidence type="ECO:0000256" key="7">
    <source>
        <dbReference type="SAM" id="MobiDB-lite"/>
    </source>
</evidence>
<dbReference type="GO" id="GO:0006351">
    <property type="term" value="P:DNA-templated transcription"/>
    <property type="evidence" value="ECO:0007669"/>
    <property type="project" value="InterPro"/>
</dbReference>
<dbReference type="Gene3D" id="4.10.240.10">
    <property type="entry name" value="Zn(2)-C6 fungal-type DNA-binding domain"/>
    <property type="match status" value="1"/>
</dbReference>
<protein>
    <recommendedName>
        <fullName evidence="8">Zn(2)-C6 fungal-type domain-containing protein</fullName>
    </recommendedName>
</protein>
<dbReference type="InterPro" id="IPR007219">
    <property type="entry name" value="XnlR_reg_dom"/>
</dbReference>